<dbReference type="SUPFAM" id="SSF56601">
    <property type="entry name" value="beta-lactamase/transpeptidase-like"/>
    <property type="match status" value="1"/>
</dbReference>
<feature type="domain" description="Beta-lactamase-related" evidence="3">
    <location>
        <begin position="51"/>
        <end position="396"/>
    </location>
</feature>
<keyword evidence="5" id="KW-1185">Reference proteome</keyword>
<dbReference type="InterPro" id="IPR050789">
    <property type="entry name" value="Diverse_Enzym_Activities"/>
</dbReference>
<reference evidence="4" key="1">
    <citation type="journal article" date="2016" name="Genome Biol. Evol.">
        <title>Divergent and convergent evolution of fungal pathogenicity.</title>
        <authorList>
            <person name="Shang Y."/>
            <person name="Xiao G."/>
            <person name="Zheng P."/>
            <person name="Cen K."/>
            <person name="Zhan S."/>
            <person name="Wang C."/>
        </authorList>
    </citation>
    <scope>NUCLEOTIDE SEQUENCE [LARGE SCALE GENOMIC DNA]</scope>
    <source>
        <strain evidence="4">RCEF 2490</strain>
    </source>
</reference>
<dbReference type="InterPro" id="IPR012338">
    <property type="entry name" value="Beta-lactam/transpept-like"/>
</dbReference>
<organism evidence="4 5">
    <name type="scientific">Moelleriella libera RCEF 2490</name>
    <dbReference type="NCBI Taxonomy" id="1081109"/>
    <lineage>
        <taxon>Eukaryota</taxon>
        <taxon>Fungi</taxon>
        <taxon>Dikarya</taxon>
        <taxon>Ascomycota</taxon>
        <taxon>Pezizomycotina</taxon>
        <taxon>Sordariomycetes</taxon>
        <taxon>Hypocreomycetidae</taxon>
        <taxon>Hypocreales</taxon>
        <taxon>Clavicipitaceae</taxon>
        <taxon>Moelleriella</taxon>
    </lineage>
</organism>
<dbReference type="Gene3D" id="3.40.710.10">
    <property type="entry name" value="DD-peptidase/beta-lactamase superfamily"/>
    <property type="match status" value="1"/>
</dbReference>
<protein>
    <submittedName>
        <fullName evidence="4">Beta-lactamase/transpeptidase-like protein</fullName>
    </submittedName>
</protein>
<dbReference type="PANTHER" id="PTHR43283:SF17">
    <property type="entry name" value="(LOVD), PUTATIVE (AFU_ORTHOLOGUE AFUA_5G00920)-RELATED"/>
    <property type="match status" value="1"/>
</dbReference>
<evidence type="ECO:0000259" key="3">
    <source>
        <dbReference type="Pfam" id="PF00144"/>
    </source>
</evidence>
<evidence type="ECO:0000313" key="5">
    <source>
        <dbReference type="Proteomes" id="UP000078544"/>
    </source>
</evidence>
<comment type="similarity">
    <text evidence="1">Belongs to the class-A beta-lactamase family.</text>
</comment>
<dbReference type="PANTHER" id="PTHR43283">
    <property type="entry name" value="BETA-LACTAMASE-RELATED"/>
    <property type="match status" value="1"/>
</dbReference>
<evidence type="ECO:0000256" key="1">
    <source>
        <dbReference type="ARBA" id="ARBA00009009"/>
    </source>
</evidence>
<evidence type="ECO:0000256" key="2">
    <source>
        <dbReference type="ARBA" id="ARBA00022801"/>
    </source>
</evidence>
<dbReference type="AlphaFoldDB" id="A0A167XJX6"/>
<dbReference type="GO" id="GO:0016787">
    <property type="term" value="F:hydrolase activity"/>
    <property type="evidence" value="ECO:0007669"/>
    <property type="project" value="UniProtKB-KW"/>
</dbReference>
<dbReference type="OrthoDB" id="428260at2759"/>
<dbReference type="Pfam" id="PF00144">
    <property type="entry name" value="Beta-lactamase"/>
    <property type="match status" value="1"/>
</dbReference>
<gene>
    <name evidence="4" type="ORF">AAL_07276</name>
</gene>
<comment type="caution">
    <text evidence="4">The sequence shown here is derived from an EMBL/GenBank/DDBJ whole genome shotgun (WGS) entry which is preliminary data.</text>
</comment>
<dbReference type="STRING" id="1081109.A0A167XJX6"/>
<evidence type="ECO:0000313" key="4">
    <source>
        <dbReference type="EMBL" id="KZZ90175.1"/>
    </source>
</evidence>
<accession>A0A167XJX6</accession>
<sequence length="423" mass="46185">MADKINQAYAGAVASGLLPGACLMAGDKDGKAITSPRPRLCTHDRAHTLITGKVLYSNSFGRASLKADRPDAFSASTVCSLASMSKVMTSVAVLQCVEAGRISLDENVRPLLPEMGKYGVATGFDDKENSAVLTPDETPISLRMLLSHTSGHEYDWLNPMLGKWRTSRGEQPWTGPTVADKSALPLGFVPGTGFAYGAGHDWAGKVVEVVTGVTLDEFMRRSIWSKLGVQGEVTFYPKSNPSMKDRMADISTLSERNEPPATDEPTFDILFGGTDCLGGAGVYAPASAFFTILSAIFRRDPKLLTRESYQELFRPQLDERAEQALNEYFHLSPIHSQFLGLGVPQEIRKTWSFAGLVVKDDLQGRFKRSTTMWGGVPSMMWFMDHKAGTFGTAFCQILPPMSPPIMALHFGFQSRVLEIAGIQ</sequence>
<dbReference type="InterPro" id="IPR001466">
    <property type="entry name" value="Beta-lactam-related"/>
</dbReference>
<keyword evidence="2" id="KW-0378">Hydrolase</keyword>
<name>A0A167XJX6_9HYPO</name>
<dbReference type="Proteomes" id="UP000078544">
    <property type="component" value="Unassembled WGS sequence"/>
</dbReference>
<dbReference type="EMBL" id="AZGY01000022">
    <property type="protein sequence ID" value="KZZ90175.1"/>
    <property type="molecule type" value="Genomic_DNA"/>
</dbReference>
<proteinExistence type="inferred from homology"/>